<name>A0A377J3T5_9HELI</name>
<dbReference type="AlphaFoldDB" id="A0A377J3T5"/>
<evidence type="ECO:0000313" key="2">
    <source>
        <dbReference type="EMBL" id="STO97162.1"/>
    </source>
</evidence>
<evidence type="ECO:0000256" key="1">
    <source>
        <dbReference type="SAM" id="Phobius"/>
    </source>
</evidence>
<evidence type="ECO:0000313" key="3">
    <source>
        <dbReference type="Proteomes" id="UP000254841"/>
    </source>
</evidence>
<dbReference type="EMBL" id="UGHV01000001">
    <property type="protein sequence ID" value="STO97162.1"/>
    <property type="molecule type" value="Genomic_DNA"/>
</dbReference>
<feature type="transmembrane region" description="Helical" evidence="1">
    <location>
        <begin position="7"/>
        <end position="27"/>
    </location>
</feature>
<organism evidence="2 3">
    <name type="scientific">Helicobacter canis</name>
    <dbReference type="NCBI Taxonomy" id="29419"/>
    <lineage>
        <taxon>Bacteria</taxon>
        <taxon>Pseudomonadati</taxon>
        <taxon>Campylobacterota</taxon>
        <taxon>Epsilonproteobacteria</taxon>
        <taxon>Campylobacterales</taxon>
        <taxon>Helicobacteraceae</taxon>
        <taxon>Helicobacter</taxon>
    </lineage>
</organism>
<sequence length="575" mass="64406">MAQAHIVSVARVGIVCALLGIAGLFLGCDDSASKESNPTATPKDAQALSTPESKLIELAPIQNGEITTYLIYEVTSKTAISPTTRQAKAKSPSPYRARLYIKRQDSRILSVAFLANGNRFLCDLHSTLETNELGVANGTLDCQKLFTAVLEQGELTSPKLITQNLASLLPQKDISDIANATTPTTANLRLISSFSTRAYTFIQIDSTNTRGIRLDSICSPDPQIQKIINSSMADYLKLLRIPEPKSCTQANAAFVQITQAMLKQLTREARGIQYYGYGVDFFDERFLQMYKNTYVGLSSATLAHNIKHLLYYQKGKSVALDSELFVKGKTLDKLHQILESKYQQFLRSNPQCQAMPDLIRTYRPDVAMSDDGLSFIYMPSNITTHKCNTITLDFHLYELRDAIPQTSVIYALVARSKAPLPQENTLDTLYLECGKCALMTKHTQKQILALRKALNDEQFYEKTSKKDIDKELLAHYDISLYSSIYNGDYTAIDFNHKYLLDLSALDSTNAYYILYTDGKAPYCMQDTNDNAEIIKYFSISDTIETKGRSVPIDTYLQQNHIDMRANPCTKHAKSI</sequence>
<dbReference type="RefSeq" id="WP_115011424.1">
    <property type="nucleotide sequence ID" value="NZ_UGHV01000001.1"/>
</dbReference>
<protein>
    <submittedName>
        <fullName evidence="2">Uncharacterized protein</fullName>
    </submittedName>
</protein>
<keyword evidence="1" id="KW-0472">Membrane</keyword>
<keyword evidence="1" id="KW-0812">Transmembrane</keyword>
<proteinExistence type="predicted"/>
<reference evidence="2 3" key="1">
    <citation type="submission" date="2018-06" db="EMBL/GenBank/DDBJ databases">
        <authorList>
            <consortium name="Pathogen Informatics"/>
            <person name="Doyle S."/>
        </authorList>
    </citation>
    <scope>NUCLEOTIDE SEQUENCE [LARGE SCALE GENOMIC DNA]</scope>
    <source>
        <strain evidence="2 3">NCTC12410</strain>
    </source>
</reference>
<dbReference type="OrthoDB" id="5329326at2"/>
<accession>A0A377J3T5</accession>
<gene>
    <name evidence="2" type="ORF">NCTC12410_00984</name>
</gene>
<dbReference type="Proteomes" id="UP000254841">
    <property type="component" value="Unassembled WGS sequence"/>
</dbReference>
<keyword evidence="1" id="KW-1133">Transmembrane helix</keyword>